<organism evidence="1 2">
    <name type="scientific">Phlebia brevispora</name>
    <dbReference type="NCBI Taxonomy" id="194682"/>
    <lineage>
        <taxon>Eukaryota</taxon>
        <taxon>Fungi</taxon>
        <taxon>Dikarya</taxon>
        <taxon>Basidiomycota</taxon>
        <taxon>Agaricomycotina</taxon>
        <taxon>Agaricomycetes</taxon>
        <taxon>Polyporales</taxon>
        <taxon>Meruliaceae</taxon>
        <taxon>Phlebia</taxon>
    </lineage>
</organism>
<evidence type="ECO:0000313" key="1">
    <source>
        <dbReference type="EMBL" id="KAJ3555218.1"/>
    </source>
</evidence>
<protein>
    <submittedName>
        <fullName evidence="1">Uncharacterized protein</fullName>
    </submittedName>
</protein>
<proteinExistence type="predicted"/>
<gene>
    <name evidence="1" type="ORF">NM688_g2704</name>
</gene>
<accession>A0ACC1T7R3</accession>
<keyword evidence="2" id="KW-1185">Reference proteome</keyword>
<dbReference type="EMBL" id="JANHOG010000353">
    <property type="protein sequence ID" value="KAJ3555218.1"/>
    <property type="molecule type" value="Genomic_DNA"/>
</dbReference>
<comment type="caution">
    <text evidence="1">The sequence shown here is derived from an EMBL/GenBank/DDBJ whole genome shotgun (WGS) entry which is preliminary data.</text>
</comment>
<reference evidence="1" key="1">
    <citation type="submission" date="2022-07" db="EMBL/GenBank/DDBJ databases">
        <title>Genome Sequence of Phlebia brevispora.</title>
        <authorList>
            <person name="Buettner E."/>
        </authorList>
    </citation>
    <scope>NUCLEOTIDE SEQUENCE</scope>
    <source>
        <strain evidence="1">MPL23</strain>
    </source>
</reference>
<dbReference type="Proteomes" id="UP001148662">
    <property type="component" value="Unassembled WGS sequence"/>
</dbReference>
<name>A0ACC1T7R3_9APHY</name>
<evidence type="ECO:0000313" key="2">
    <source>
        <dbReference type="Proteomes" id="UP001148662"/>
    </source>
</evidence>
<sequence length="392" mass="43197">MSTWHAALHDTGGRVQLSSDPNSFSTTQLRKTSLFYSAPGIHIPSPRPPQSDRTNEFRACVESIRNRSSLPARGAEVKQRLLQSQGKDGTSKSEFTKMASAIAKDISSTSIKLGKLAQLAKRKTLFDDRPVEISELTYIIKQDIANLNKQIASLQAYVKQRSAQGSKSPETKQVDEHNHNVVMMLQSKLADTSMAFKDVLEIRTQNMKESKDRTEQFMHSTSAAATQAPSNSLLFGNTQRPDPMGDGSRLAAPRFDPKGKSRASTPSNGDILALDLGAAEEGTGAQNGDAFMQMQLVEQQDSYIQTRSTAIESIETTIAELGQIFTQLAQMVAEQRETVQRIDADTVDIASNVSGAQRELLKYYASISSNRWLMLKIFGVLIVFFLVFILVS</sequence>